<sequence length="874" mass="99925">MGKFYLLYSKVVFILFFCLSGLDSLAQNYGLRFASHEVVQDKRTSLELSPEKGFCFNDNFELSFDVSFFPAYNVYFGYVVRIISDDKQNFDLVYNTAKNHFELVTGDKEPQISFGIDQNDLYNKWNRVRILFDATHNRLQVISAGKTYTQQNIPLNKNACYHITFGTNNHGEFETTDVPPMKIRDIRVDQAGAIQYNWPLNETGGTIAHEKLKHQDATIINPTWVSSMHQNWSKAQAFIANGMASVSFDADKEALLVIGTDTVYTYDINSGIIKKNAAFTKLNLVQGNRAIFNPLNKNLYSFYTDAKQAEKFDFNTNTWSGNFKLGQVTRYWHINKIISQRDSSMYVFGGYGYLLYHNEVLQYHFNTNKWDSIIYKGDFYMPRYLAATGATPKGDTAYILGGYGNASGKQILTPKYMYDMMRYTVSDRTFKKLFDIAPRGADGFTFANSLIVDQGGKSYYGLIFPRHIYNSTLKLIRGSLNNPTYEVLESGIPYKFHDVHSFADLYFAPRSNKFIAVTLLRSDAGQTQVEVYTLLGPPLFQAAQLVGNGTNRASMLWVIVAVVIIGGSTAYLIRRKRGNTPTPADAKAIPVVVETTATQQAQPIGYHSEKIMEEEPEQPAIEQQPLKNAILLFGDLQIFDAQGVEMTKLFTPLIKEMFLLILLNTIRLGRGISSERLNEMFWIDKSEKSARNNRSVSIVKLKTLLERMDHCQLSKETGTWTIDLDPELVYVDYRNYLSLVKNKRKLNKEKIKELSGITQRGQFLSNSDYEWLETFKSEISNDVINTYLYHARSGEFSHDPEFLIELANFIFYFDAVNEDAMMLKCKAFSALGKHSLAKHTFENFSKTYKSIYERNFEKEFQTIVDADNGFMKSH</sequence>
<dbReference type="PANTHER" id="PTHR35807:SF1">
    <property type="entry name" value="TRANSCRIPTIONAL REGULATOR REDD"/>
    <property type="match status" value="1"/>
</dbReference>
<evidence type="ECO:0000313" key="1">
    <source>
        <dbReference type="EMBL" id="AYL93857.1"/>
    </source>
</evidence>
<dbReference type="EMBL" id="CP032869">
    <property type="protein sequence ID" value="AYL93857.1"/>
    <property type="molecule type" value="Genomic_DNA"/>
</dbReference>
<dbReference type="KEGG" id="muh:HYN43_000455"/>
<organism evidence="1 2">
    <name type="scientific">Mucilaginibacter celer</name>
    <dbReference type="NCBI Taxonomy" id="2305508"/>
    <lineage>
        <taxon>Bacteria</taxon>
        <taxon>Pseudomonadati</taxon>
        <taxon>Bacteroidota</taxon>
        <taxon>Sphingobacteriia</taxon>
        <taxon>Sphingobacteriales</taxon>
        <taxon>Sphingobacteriaceae</taxon>
        <taxon>Mucilaginibacter</taxon>
    </lineage>
</organism>
<gene>
    <name evidence="1" type="ORF">HYN43_000455</name>
</gene>
<protein>
    <submittedName>
        <fullName evidence="1">Galactose oxidase</fullName>
    </submittedName>
</protein>
<dbReference type="SUPFAM" id="SSF50965">
    <property type="entry name" value="Galactose oxidase, central domain"/>
    <property type="match status" value="1"/>
</dbReference>
<dbReference type="AlphaFoldDB" id="A0A494VGY0"/>
<dbReference type="InterPro" id="IPR011043">
    <property type="entry name" value="Gal_Oxase/kelch_b-propeller"/>
</dbReference>
<evidence type="ECO:0000313" key="2">
    <source>
        <dbReference type="Proteomes" id="UP000270046"/>
    </source>
</evidence>
<dbReference type="RefSeq" id="WP_119407579.1">
    <property type="nucleotide sequence ID" value="NZ_CP032869.1"/>
</dbReference>
<dbReference type="OrthoDB" id="1110630at2"/>
<dbReference type="GO" id="GO:0006355">
    <property type="term" value="P:regulation of DNA-templated transcription"/>
    <property type="evidence" value="ECO:0007669"/>
    <property type="project" value="TreeGrafter"/>
</dbReference>
<name>A0A494VGY0_9SPHI</name>
<keyword evidence="2" id="KW-1185">Reference proteome</keyword>
<dbReference type="PANTHER" id="PTHR35807">
    <property type="entry name" value="TRANSCRIPTIONAL REGULATOR REDD-RELATED"/>
    <property type="match status" value="1"/>
</dbReference>
<dbReference type="GO" id="GO:0003677">
    <property type="term" value="F:DNA binding"/>
    <property type="evidence" value="ECO:0007669"/>
    <property type="project" value="TreeGrafter"/>
</dbReference>
<dbReference type="Proteomes" id="UP000270046">
    <property type="component" value="Chromosome"/>
</dbReference>
<dbReference type="Gene3D" id="2.120.10.80">
    <property type="entry name" value="Kelch-type beta propeller"/>
    <property type="match status" value="1"/>
</dbReference>
<dbReference type="InterPro" id="IPR051677">
    <property type="entry name" value="AfsR-DnrI-RedD_regulator"/>
</dbReference>
<accession>A0A494VGY0</accession>
<reference evidence="1 2" key="1">
    <citation type="submission" date="2018-10" db="EMBL/GenBank/DDBJ databases">
        <title>Genome sequencing of Mucilaginibacter sp. HYN0043.</title>
        <authorList>
            <person name="Kim M."/>
            <person name="Yi H."/>
        </authorList>
    </citation>
    <scope>NUCLEOTIDE SEQUENCE [LARGE SCALE GENOMIC DNA]</scope>
    <source>
        <strain evidence="1 2">HYN0043</strain>
    </source>
</reference>
<dbReference type="InterPro" id="IPR015915">
    <property type="entry name" value="Kelch-typ_b-propeller"/>
</dbReference>
<proteinExistence type="predicted"/>